<dbReference type="AlphaFoldDB" id="A0AAV2E8J7"/>
<dbReference type="NCBIfam" id="TIGR00756">
    <property type="entry name" value="PPR"/>
    <property type="match status" value="2"/>
</dbReference>
<evidence type="ECO:0000256" key="2">
    <source>
        <dbReference type="ARBA" id="ARBA00022737"/>
    </source>
</evidence>
<keyword evidence="5" id="KW-1185">Reference proteome</keyword>
<dbReference type="InterPro" id="IPR011990">
    <property type="entry name" value="TPR-like_helical_dom_sf"/>
</dbReference>
<dbReference type="InterPro" id="IPR050667">
    <property type="entry name" value="PPR-containing_protein"/>
</dbReference>
<dbReference type="Proteomes" id="UP001497516">
    <property type="component" value="Chromosome 4"/>
</dbReference>
<evidence type="ECO:0000313" key="5">
    <source>
        <dbReference type="Proteomes" id="UP001497516"/>
    </source>
</evidence>
<dbReference type="PANTHER" id="PTHR47939:SF13">
    <property type="entry name" value="OS03G0201400 PROTEIN"/>
    <property type="match status" value="1"/>
</dbReference>
<reference evidence="4 5" key="1">
    <citation type="submission" date="2024-04" db="EMBL/GenBank/DDBJ databases">
        <authorList>
            <person name="Fracassetti M."/>
        </authorList>
    </citation>
    <scope>NUCLEOTIDE SEQUENCE [LARGE SCALE GENOMIC DNA]</scope>
</reference>
<sequence>MGHFSCSPDVVTFTSLIDGYCRSGQVNLGLKLWDVMRDINMIPNAYTLSIPINALCKENRHHEARGFLNELNSYNIVAHPFIYNPVIDGFCKVGNLG</sequence>
<dbReference type="EMBL" id="OZ034817">
    <property type="protein sequence ID" value="CAL1382048.1"/>
    <property type="molecule type" value="Genomic_DNA"/>
</dbReference>
<dbReference type="Pfam" id="PF01535">
    <property type="entry name" value="PPR"/>
    <property type="match status" value="1"/>
</dbReference>
<dbReference type="Pfam" id="PF13041">
    <property type="entry name" value="PPR_2"/>
    <property type="match status" value="1"/>
</dbReference>
<dbReference type="PANTHER" id="PTHR47939">
    <property type="entry name" value="MEMBRANE-ASSOCIATED SALT-INDUCIBLE PROTEIN-LIKE"/>
    <property type="match status" value="1"/>
</dbReference>
<evidence type="ECO:0008006" key="6">
    <source>
        <dbReference type="Google" id="ProtNLM"/>
    </source>
</evidence>
<dbReference type="PROSITE" id="PS51375">
    <property type="entry name" value="PPR"/>
    <property type="match status" value="1"/>
</dbReference>
<evidence type="ECO:0000256" key="1">
    <source>
        <dbReference type="ARBA" id="ARBA00007626"/>
    </source>
</evidence>
<protein>
    <recommendedName>
        <fullName evidence="6">Pentatricopeptide repeat-containing protein</fullName>
    </recommendedName>
</protein>
<organism evidence="4 5">
    <name type="scientific">Linum trigynum</name>
    <dbReference type="NCBI Taxonomy" id="586398"/>
    <lineage>
        <taxon>Eukaryota</taxon>
        <taxon>Viridiplantae</taxon>
        <taxon>Streptophyta</taxon>
        <taxon>Embryophyta</taxon>
        <taxon>Tracheophyta</taxon>
        <taxon>Spermatophyta</taxon>
        <taxon>Magnoliopsida</taxon>
        <taxon>eudicotyledons</taxon>
        <taxon>Gunneridae</taxon>
        <taxon>Pentapetalae</taxon>
        <taxon>rosids</taxon>
        <taxon>fabids</taxon>
        <taxon>Malpighiales</taxon>
        <taxon>Linaceae</taxon>
        <taxon>Linum</taxon>
    </lineage>
</organism>
<accession>A0AAV2E8J7</accession>
<evidence type="ECO:0000256" key="3">
    <source>
        <dbReference type="PROSITE-ProRule" id="PRU00708"/>
    </source>
</evidence>
<dbReference type="InterPro" id="IPR002885">
    <property type="entry name" value="PPR_rpt"/>
</dbReference>
<feature type="repeat" description="PPR" evidence="3">
    <location>
        <begin position="9"/>
        <end position="43"/>
    </location>
</feature>
<proteinExistence type="inferred from homology"/>
<evidence type="ECO:0000313" key="4">
    <source>
        <dbReference type="EMBL" id="CAL1382048.1"/>
    </source>
</evidence>
<gene>
    <name evidence="4" type="ORF">LTRI10_LOCUS23393</name>
</gene>
<keyword evidence="2" id="KW-0677">Repeat</keyword>
<name>A0AAV2E8J7_9ROSI</name>
<comment type="similarity">
    <text evidence="1">Belongs to the PPR family. P subfamily.</text>
</comment>
<dbReference type="Gene3D" id="1.25.40.10">
    <property type="entry name" value="Tetratricopeptide repeat domain"/>
    <property type="match status" value="1"/>
</dbReference>